<gene>
    <name evidence="1" type="ORF">NLI96_g6735</name>
</gene>
<protein>
    <recommendedName>
        <fullName evidence="3">F-box domain-containing protein</fullName>
    </recommendedName>
</protein>
<proteinExistence type="predicted"/>
<comment type="caution">
    <text evidence="1">The sequence shown here is derived from an EMBL/GenBank/DDBJ whole genome shotgun (WGS) entry which is preliminary data.</text>
</comment>
<name>A0AAD5V272_9APHY</name>
<evidence type="ECO:0000313" key="1">
    <source>
        <dbReference type="EMBL" id="KAJ3482802.1"/>
    </source>
</evidence>
<dbReference type="EMBL" id="JANAWD010000256">
    <property type="protein sequence ID" value="KAJ3482802.1"/>
    <property type="molecule type" value="Genomic_DNA"/>
</dbReference>
<sequence length="625" mass="70069">MGAVYNIRGTGGTFEERNFEETVSSKDRTASETTEDVPGYVGTCAGQMAAWYRLNADHLGSVNVSSPGPEKDVMDLATLEVIGRALGIHEAVTSTFRAVNDRQKTSGHLQEVSWPGPGLGRAKSQLPGIADTSPPWVAGSNFAESTMHPLKMNLPRILKALFRPRNTFIGILPSMAPRKSPLLDLPLELILMILEESRFPDILSFSLSCKLCYMSALSILKRSIVITQQSELMHRASAKDGNSDSGLVQQIQLGRMDKPGQAERWNVSHVLVPTLVLFENLHTVTMCGATFVKGWDGLDEVGRELGRTLRSLQIRLEPPFAREEATTPCSFTYLESFDLFITGMKMPSDHSKLILLESSIRFPALRRLKVSFHVSAHDVSGWSIPPQFPSNFFSGPSSHFPQLRSFDLALPFRVSLQLNSLDSRGLLDFLSTHSRTLRELTLPPFLTPILFDRDVFPSMQLSKFQSGADVINVFIPSDGAGKDHIHDLALDLRRSQSERHPFHTVGPEVRENAARWPYQNVRRLSILAPGPTIDFSAIPLFFPLLEDLTLIFLSEGEYQYPQIANHAHWESQQDYFVSLAPHLQRLTVQVIHEIKKYRIQRVGGAGVLVLEESRRERETWNYWTS</sequence>
<evidence type="ECO:0000313" key="2">
    <source>
        <dbReference type="Proteomes" id="UP001212997"/>
    </source>
</evidence>
<organism evidence="1 2">
    <name type="scientific">Meripilus lineatus</name>
    <dbReference type="NCBI Taxonomy" id="2056292"/>
    <lineage>
        <taxon>Eukaryota</taxon>
        <taxon>Fungi</taxon>
        <taxon>Dikarya</taxon>
        <taxon>Basidiomycota</taxon>
        <taxon>Agaricomycotina</taxon>
        <taxon>Agaricomycetes</taxon>
        <taxon>Polyporales</taxon>
        <taxon>Meripilaceae</taxon>
        <taxon>Meripilus</taxon>
    </lineage>
</organism>
<accession>A0AAD5V272</accession>
<keyword evidence="2" id="KW-1185">Reference proteome</keyword>
<evidence type="ECO:0008006" key="3">
    <source>
        <dbReference type="Google" id="ProtNLM"/>
    </source>
</evidence>
<dbReference type="AlphaFoldDB" id="A0AAD5V272"/>
<dbReference type="Proteomes" id="UP001212997">
    <property type="component" value="Unassembled WGS sequence"/>
</dbReference>
<reference evidence="1" key="1">
    <citation type="submission" date="2022-07" db="EMBL/GenBank/DDBJ databases">
        <title>Genome Sequence of Physisporinus lineatus.</title>
        <authorList>
            <person name="Buettner E."/>
        </authorList>
    </citation>
    <scope>NUCLEOTIDE SEQUENCE</scope>
    <source>
        <strain evidence="1">VT162</strain>
    </source>
</reference>